<evidence type="ECO:0000256" key="1">
    <source>
        <dbReference type="ARBA" id="ARBA00004141"/>
    </source>
</evidence>
<feature type="transmembrane region" description="Helical" evidence="6">
    <location>
        <begin position="686"/>
        <end position="703"/>
    </location>
</feature>
<evidence type="ECO:0000256" key="2">
    <source>
        <dbReference type="ARBA" id="ARBA00022692"/>
    </source>
</evidence>
<organism evidence="9 10">
    <name type="scientific">Trichomonascus ciferrii</name>
    <dbReference type="NCBI Taxonomy" id="44093"/>
    <lineage>
        <taxon>Eukaryota</taxon>
        <taxon>Fungi</taxon>
        <taxon>Dikarya</taxon>
        <taxon>Ascomycota</taxon>
        <taxon>Saccharomycotina</taxon>
        <taxon>Dipodascomycetes</taxon>
        <taxon>Dipodascales</taxon>
        <taxon>Trichomonascaceae</taxon>
        <taxon>Trichomonascus</taxon>
        <taxon>Trichomonascus ciferrii complex</taxon>
    </lineage>
</organism>
<feature type="region of interest" description="Disordered" evidence="5">
    <location>
        <begin position="1"/>
        <end position="48"/>
    </location>
</feature>
<evidence type="ECO:0008006" key="11">
    <source>
        <dbReference type="Google" id="ProtNLM"/>
    </source>
</evidence>
<feature type="transmembrane region" description="Helical" evidence="6">
    <location>
        <begin position="355"/>
        <end position="374"/>
    </location>
</feature>
<dbReference type="InterPro" id="IPR018823">
    <property type="entry name" value="ArAE_2_N"/>
</dbReference>
<feature type="compositionally biased region" description="Low complexity" evidence="5">
    <location>
        <begin position="98"/>
        <end position="109"/>
    </location>
</feature>
<dbReference type="PANTHER" id="PTHR47804:SF3">
    <property type="entry name" value="PROTEIN BRE4"/>
    <property type="match status" value="1"/>
</dbReference>
<evidence type="ECO:0000256" key="4">
    <source>
        <dbReference type="ARBA" id="ARBA00023136"/>
    </source>
</evidence>
<feature type="transmembrane region" description="Helical" evidence="6">
    <location>
        <begin position="299"/>
        <end position="317"/>
    </location>
</feature>
<keyword evidence="3 6" id="KW-1133">Transmembrane helix</keyword>
<protein>
    <recommendedName>
        <fullName evidence="11">ER transporter 6TM N-terminal domain-containing protein</fullName>
    </recommendedName>
</protein>
<feature type="transmembrane region" description="Helical" evidence="6">
    <location>
        <begin position="329"/>
        <end position="349"/>
    </location>
</feature>
<dbReference type="VEuPathDB" id="FungiDB:TRICI_000227"/>
<dbReference type="InterPro" id="IPR018820">
    <property type="entry name" value="BRE4-related_DUF2421"/>
</dbReference>
<keyword evidence="10" id="KW-1185">Reference proteome</keyword>
<feature type="compositionally biased region" description="Polar residues" evidence="5">
    <location>
        <begin position="39"/>
        <end position="48"/>
    </location>
</feature>
<name>A0A642VE18_9ASCO</name>
<dbReference type="OrthoDB" id="1924968at2759"/>
<reference evidence="9" key="1">
    <citation type="journal article" date="2019" name="G3 (Bethesda)">
        <title>Genome Assemblies of Two Rare Opportunistic Yeast Pathogens: Diutina rugosa (syn. Candida rugosa) and Trichomonascus ciferrii (syn. Candida ciferrii).</title>
        <authorList>
            <person name="Mixao V."/>
            <person name="Saus E."/>
            <person name="Hansen A.P."/>
            <person name="Lass-Florl C."/>
            <person name="Gabaldon T."/>
        </authorList>
    </citation>
    <scope>NUCLEOTIDE SEQUENCE</scope>
    <source>
        <strain evidence="9">CBS 4856</strain>
    </source>
</reference>
<comment type="caution">
    <text evidence="9">The sequence shown here is derived from an EMBL/GenBank/DDBJ whole genome shotgun (WGS) entry which is preliminary data.</text>
</comment>
<dbReference type="InterPro" id="IPR023244">
    <property type="entry name" value="Brefeldin_A-sensitivity_4"/>
</dbReference>
<dbReference type="InterPro" id="IPR052430">
    <property type="entry name" value="IVT-Associated"/>
</dbReference>
<dbReference type="EMBL" id="SWFS01000024">
    <property type="protein sequence ID" value="KAA8917626.1"/>
    <property type="molecule type" value="Genomic_DNA"/>
</dbReference>
<feature type="transmembrane region" description="Helical" evidence="6">
    <location>
        <begin position="709"/>
        <end position="726"/>
    </location>
</feature>
<accession>A0A642VE18</accession>
<feature type="transmembrane region" description="Helical" evidence="6">
    <location>
        <begin position="217"/>
        <end position="237"/>
    </location>
</feature>
<dbReference type="GO" id="GO:0016020">
    <property type="term" value="C:membrane"/>
    <property type="evidence" value="ECO:0007669"/>
    <property type="project" value="UniProtKB-SubCell"/>
</dbReference>
<keyword evidence="4 6" id="KW-0472">Membrane</keyword>
<feature type="domain" description="Putative ER transporter 6TM N-terminal" evidence="8">
    <location>
        <begin position="217"/>
        <end position="290"/>
    </location>
</feature>
<evidence type="ECO:0000256" key="3">
    <source>
        <dbReference type="ARBA" id="ARBA00022989"/>
    </source>
</evidence>
<evidence type="ECO:0000259" key="7">
    <source>
        <dbReference type="Pfam" id="PF10334"/>
    </source>
</evidence>
<dbReference type="Proteomes" id="UP000761534">
    <property type="component" value="Unassembled WGS sequence"/>
</dbReference>
<feature type="domain" description="DUF2421" evidence="7">
    <location>
        <begin position="839"/>
        <end position="998"/>
    </location>
</feature>
<proteinExistence type="predicted"/>
<dbReference type="PANTHER" id="PTHR47804">
    <property type="entry name" value="60S RIBOSOMAL PROTEIN L19"/>
    <property type="match status" value="1"/>
</dbReference>
<dbReference type="PRINTS" id="PR02047">
    <property type="entry name" value="BREFELDNASP4"/>
</dbReference>
<dbReference type="Pfam" id="PF10337">
    <property type="entry name" value="ArAE_2_N"/>
    <property type="match status" value="1"/>
</dbReference>
<feature type="transmembrane region" description="Helical" evidence="6">
    <location>
        <begin position="817"/>
        <end position="838"/>
    </location>
</feature>
<feature type="region of interest" description="Disordered" evidence="5">
    <location>
        <begin position="60"/>
        <end position="124"/>
    </location>
</feature>
<dbReference type="Pfam" id="PF10334">
    <property type="entry name" value="BRE4"/>
    <property type="match status" value="1"/>
</dbReference>
<sequence>MENRDRIPTVQIDESEDSSEKVNERRQDEGGGDYFSLDTGHSSSTSNPLLQHLHSRLAPLTPLQSPTVERPSLSPRNSSDNAIPIYRGSYAKTLSEMSNGSGPGSRPSSVAGNRHERNLSSTSLKSLKHTTSHVKIGRFFKGDTEIRDSFGLEELRDGFFDSVFVPPSLIEENIRKVAATGRLEEQQLNDKDRFSVRLKFKFKQLVRTCIEETNRRVLLKAFIAYFIAYILCLIGPVDRWLGQYSFLMPMAAIIHHPGRTVGSQLEITIQAIGGEAFGLGWSSLALFISTSTGKARSGYGGILAGSIVISLFISSWIRAHYIRLYHGSMAYCIIFILMHIVDVSEHVVWKKAWDIGIPYLMGVVLTLVICVIVFPDVGHIPIMNELHSVLEACSSAISACGSRDAKMRVSSQQSLTTKGMNLSFVVREMTNEITLSTLSSAEVIRLRNKITTGISRIRAIPNPGTLFISDIPCENEAVLSLFNSFSGPAERLISELGNNLLVCCKFIKYLKQGGQANSVEDLTVELKDSIGKLESAIETIADEYKLLSESKQSIFKSIEDREVLSIMLYMHYLYEASKHIHQICLEVGELADQKRRWKLSLPSYPLNRGLKRTTARITHDRGGESAAYYFQSKRDVEESFRESYNLAENNPPWTNTERHHTLTDPRGVRYSSWKIVHRMQKYETRFALKASIAIVLVCIPAWLDYTSTWYARHHLWICSIVAYLALHPRVGGNIRDFVARTSLSISGSLWGGIAYRAKYGNPYVLAVFCAIYMIPAFYRFLLTGHPRSGFVGCLAFTFVSLGIRPDENIFIGTATKLAAVQIGVMVSIVISWIFWPFVARHEVRKSLASLLQYLSQSYQIVADRYLYKDESENITSLTLQMSEVREARIIQNMNALEQLIELTNHEPSLRGDFEISVYKTLLQSCKFILQTITEARISSVYFSIYENDRDEETTRQLQSLRRDAVASVIFAFYILSNAFRSKNPIPRYIPSAVMSRKILFDAIEQVDYSLPEGKDKIWKLVHESAFSKAFTDITEELERIIGLSKHILGEQTF</sequence>
<evidence type="ECO:0000256" key="5">
    <source>
        <dbReference type="SAM" id="MobiDB-lite"/>
    </source>
</evidence>
<gene>
    <name evidence="9" type="ORF">TRICI_000227</name>
</gene>
<keyword evidence="2 6" id="KW-0812">Transmembrane</keyword>
<evidence type="ECO:0000313" key="10">
    <source>
        <dbReference type="Proteomes" id="UP000761534"/>
    </source>
</evidence>
<feature type="transmembrane region" description="Helical" evidence="6">
    <location>
        <begin position="763"/>
        <end position="781"/>
    </location>
</feature>
<evidence type="ECO:0000256" key="6">
    <source>
        <dbReference type="SAM" id="Phobius"/>
    </source>
</evidence>
<dbReference type="AlphaFoldDB" id="A0A642VE18"/>
<evidence type="ECO:0000259" key="8">
    <source>
        <dbReference type="Pfam" id="PF10337"/>
    </source>
</evidence>
<evidence type="ECO:0000313" key="9">
    <source>
        <dbReference type="EMBL" id="KAA8917626.1"/>
    </source>
</evidence>
<feature type="compositionally biased region" description="Basic and acidic residues" evidence="5">
    <location>
        <begin position="18"/>
        <end position="29"/>
    </location>
</feature>
<comment type="subcellular location">
    <subcellularLocation>
        <location evidence="1">Membrane</location>
        <topology evidence="1">Multi-pass membrane protein</topology>
    </subcellularLocation>
</comment>